<organism evidence="2 3">
    <name type="scientific">Splendidivirga corallicola</name>
    <dbReference type="NCBI Taxonomy" id="3051826"/>
    <lineage>
        <taxon>Bacteria</taxon>
        <taxon>Pseudomonadati</taxon>
        <taxon>Bacteroidota</taxon>
        <taxon>Cytophagia</taxon>
        <taxon>Cytophagales</taxon>
        <taxon>Splendidivirgaceae</taxon>
        <taxon>Splendidivirga</taxon>
    </lineage>
</organism>
<protein>
    <submittedName>
        <fullName evidence="2">GAF domain-containing protein</fullName>
    </submittedName>
</protein>
<dbReference type="EMBL" id="JAUJEA010000004">
    <property type="protein sequence ID" value="MDN5202435.1"/>
    <property type="molecule type" value="Genomic_DNA"/>
</dbReference>
<keyword evidence="3" id="KW-1185">Reference proteome</keyword>
<proteinExistence type="predicted"/>
<feature type="domain" description="GAF" evidence="1">
    <location>
        <begin position="298"/>
        <end position="364"/>
    </location>
</feature>
<dbReference type="SUPFAM" id="SSF55781">
    <property type="entry name" value="GAF domain-like"/>
    <property type="match status" value="1"/>
</dbReference>
<gene>
    <name evidence="2" type="ORF">QQ008_13695</name>
</gene>
<evidence type="ECO:0000259" key="1">
    <source>
        <dbReference type="Pfam" id="PF01590"/>
    </source>
</evidence>
<dbReference type="Pfam" id="PF01590">
    <property type="entry name" value="GAF"/>
    <property type="match status" value="1"/>
</dbReference>
<sequence length="781" mass="90615">MIYNGKEIEFPAILRVSFFKVFEKLEELAKDPDKNVANYAQQLLKEMEPYPELRDGFDDLKLLKKYKDPIRKLSRVLFPDALMTNEIKALSPPFYFEPIYTSTRFDKIMKASGEDFSYHIQDIDEDMFYMYCCYFILGSYYRYPVHGGGHLKLDVLNKDDGLVHSYKMGINADMIEFVPTEKALDITQEDCEELVDNFGNIEIWKKKFPPNSWIMRGISIANLMDTTVDQSMASITSNLLLKTTDSFEKIQTAIRSMFGNHKLEIGVLTLDQMNLVRFKKEGLKSIVVQKDAPVNCETEMCDYTFNRLMKQKEPLVISDVDRFHEKAPGYISQSLKSLNFKSYIIAPIVHEEEILGFMELATDKRYELNSVSVARLNEILPIIAMAHKRFQTEAQNRIEAIIQQECTTIHDSVKWRFEQEAEKFMNSELNNEQSIFKDIIFKDLYPLYGQMDIKGSSSKRNEAVKADLIKQINGVKKVLRSAFQQTQMPAYGELMYRVDNYKSEISKGLSAGSEHKILSFLRSDVYPVFDYLQKSDASLGKMVDAYNAMLDPELKTVYEERKKYDTSVNLINQKLASYLDGKQTEAQEMFPHYFERYKTDGIEYNMYMGQSIARNKNFDLFHLRNLRIWQLIVMCEMENEFKALQKELPVPLEIASLILIYSTPLSVHFRMDEKRFDVEGAYNARYEIIKKRVDKALIKGTNERITQPGNIAIIYSQEQDAAEYRKYLVFLAAKGYLKKGFEDLELEDLQGVSGLRALRAKVAFTEGHTLDELIEVIEKKA</sequence>
<dbReference type="InterPro" id="IPR003018">
    <property type="entry name" value="GAF"/>
</dbReference>
<comment type="caution">
    <text evidence="2">The sequence shown here is derived from an EMBL/GenBank/DDBJ whole genome shotgun (WGS) entry which is preliminary data.</text>
</comment>
<dbReference type="InterPro" id="IPR029016">
    <property type="entry name" value="GAF-like_dom_sf"/>
</dbReference>
<dbReference type="Gene3D" id="3.30.450.40">
    <property type="match status" value="1"/>
</dbReference>
<name>A0ABT8KNW9_9BACT</name>
<reference evidence="2" key="1">
    <citation type="submission" date="2023-06" db="EMBL/GenBank/DDBJ databases">
        <title>Genomic of Parafulvivirga corallium.</title>
        <authorList>
            <person name="Wang G."/>
        </authorList>
    </citation>
    <scope>NUCLEOTIDE SEQUENCE</scope>
    <source>
        <strain evidence="2">BMA10</strain>
    </source>
</reference>
<evidence type="ECO:0000313" key="3">
    <source>
        <dbReference type="Proteomes" id="UP001172082"/>
    </source>
</evidence>
<accession>A0ABT8KNW9</accession>
<dbReference type="RefSeq" id="WP_346752459.1">
    <property type="nucleotide sequence ID" value="NZ_JAUJEA010000004.1"/>
</dbReference>
<dbReference type="Proteomes" id="UP001172082">
    <property type="component" value="Unassembled WGS sequence"/>
</dbReference>
<evidence type="ECO:0000313" key="2">
    <source>
        <dbReference type="EMBL" id="MDN5202435.1"/>
    </source>
</evidence>